<name>A0A4R7CAH0_9HYPH</name>
<feature type="domain" description="DUF2007" evidence="1">
    <location>
        <begin position="1"/>
        <end position="65"/>
    </location>
</feature>
<dbReference type="EMBL" id="SNZR01000011">
    <property type="protein sequence ID" value="TDR94365.1"/>
    <property type="molecule type" value="Genomic_DNA"/>
</dbReference>
<comment type="caution">
    <text evidence="2">The sequence shown here is derived from an EMBL/GenBank/DDBJ whole genome shotgun (WGS) entry which is preliminary data.</text>
</comment>
<accession>A0A4R7CAH0</accession>
<sequence length="74" mass="8092">MHELIRTSDVVLIDVVRNLLEAERVPVLVADGHISALEGGIGAFPRRLLVPDDWASKARRLVVEAGLEAELRAP</sequence>
<organism evidence="2 3">
    <name type="scientific">Enterovirga rhinocerotis</name>
    <dbReference type="NCBI Taxonomy" id="1339210"/>
    <lineage>
        <taxon>Bacteria</taxon>
        <taxon>Pseudomonadati</taxon>
        <taxon>Pseudomonadota</taxon>
        <taxon>Alphaproteobacteria</taxon>
        <taxon>Hyphomicrobiales</taxon>
        <taxon>Methylobacteriaceae</taxon>
        <taxon>Enterovirga</taxon>
    </lineage>
</organism>
<dbReference type="Proteomes" id="UP000295122">
    <property type="component" value="Unassembled WGS sequence"/>
</dbReference>
<dbReference type="OrthoDB" id="5297170at2"/>
<dbReference type="SUPFAM" id="SSF54913">
    <property type="entry name" value="GlnB-like"/>
    <property type="match status" value="1"/>
</dbReference>
<dbReference type="RefSeq" id="WP_133769270.1">
    <property type="nucleotide sequence ID" value="NZ_SNZR01000011.1"/>
</dbReference>
<proteinExistence type="predicted"/>
<keyword evidence="3" id="KW-1185">Reference proteome</keyword>
<evidence type="ECO:0000259" key="1">
    <source>
        <dbReference type="Pfam" id="PF09413"/>
    </source>
</evidence>
<evidence type="ECO:0000313" key="3">
    <source>
        <dbReference type="Proteomes" id="UP000295122"/>
    </source>
</evidence>
<dbReference type="Pfam" id="PF09413">
    <property type="entry name" value="DUF2007"/>
    <property type="match status" value="1"/>
</dbReference>
<dbReference type="AlphaFoldDB" id="A0A4R7CAH0"/>
<dbReference type="InterPro" id="IPR011322">
    <property type="entry name" value="N-reg_PII-like_a/b"/>
</dbReference>
<evidence type="ECO:0000313" key="2">
    <source>
        <dbReference type="EMBL" id="TDR94365.1"/>
    </source>
</evidence>
<protein>
    <submittedName>
        <fullName evidence="2">Putative signal transducing protein</fullName>
    </submittedName>
</protein>
<gene>
    <name evidence="2" type="ORF">EV668_1651</name>
</gene>
<dbReference type="InterPro" id="IPR018551">
    <property type="entry name" value="DUF2007"/>
</dbReference>
<reference evidence="2 3" key="1">
    <citation type="submission" date="2019-03" db="EMBL/GenBank/DDBJ databases">
        <title>Genomic Encyclopedia of Type Strains, Phase IV (KMG-IV): sequencing the most valuable type-strain genomes for metagenomic binning, comparative biology and taxonomic classification.</title>
        <authorList>
            <person name="Goeker M."/>
        </authorList>
    </citation>
    <scope>NUCLEOTIDE SEQUENCE [LARGE SCALE GENOMIC DNA]</scope>
    <source>
        <strain evidence="2 3">DSM 25903</strain>
    </source>
</reference>
<dbReference type="Gene3D" id="3.30.70.790">
    <property type="entry name" value="UreE, C-terminal domain"/>
    <property type="match status" value="1"/>
</dbReference>